<dbReference type="Proteomes" id="UP001156484">
    <property type="component" value="Chromosome"/>
</dbReference>
<accession>A0ACD4DEY9</accession>
<evidence type="ECO:0000313" key="2">
    <source>
        <dbReference type="Proteomes" id="UP001156484"/>
    </source>
</evidence>
<organism evidence="1 2">
    <name type="scientific">Rhodococcus sacchari</name>
    <dbReference type="NCBI Taxonomy" id="2962047"/>
    <lineage>
        <taxon>Bacteria</taxon>
        <taxon>Bacillati</taxon>
        <taxon>Actinomycetota</taxon>
        <taxon>Actinomycetes</taxon>
        <taxon>Mycobacteriales</taxon>
        <taxon>Nocardiaceae</taxon>
        <taxon>Rhodococcus</taxon>
    </lineage>
</organism>
<evidence type="ECO:0000313" key="1">
    <source>
        <dbReference type="EMBL" id="UYP18556.1"/>
    </source>
</evidence>
<proteinExistence type="predicted"/>
<protein>
    <submittedName>
        <fullName evidence="1">Uncharacterized protein</fullName>
    </submittedName>
</protein>
<sequence>MSRADGVLRRWNPHGWIRLHEPPTGRVCVAGLPGSGAARLADDLRRLGLDVVSDGPAAVAVVVFEANAVVGHAELALLREAAAETTATVCVLHGVDERPDWPAIRAADLEILHRHAPWSEGAVLLPVTARPDHPEASTLTGLRDVLTATLRAATDPRRARAAVVAGTRLMIEEEIARLAQEDDEAALRDERARLVASARATPAPDLRRLQVELLHETATGLRATATAALGTLEKDGDVAAVAVVDAGLDELGARLTAALTGVAPEVPPVVLTRTPPPPAGVRSLEDVLTVVFGASAGAGLGGLLTAPFRTLPGWTALPVAVVCAVPAAAALVRVRRRIAHRDRMRRWVTEELAVARAELDTWVRTGVHAAEAHHAAGRDRHATRVRDRVAALDARIARQRGERRVRLAACERDLAALGHPREPTSGRMRRTG</sequence>
<gene>
    <name evidence="1" type="ORF">OED52_18190</name>
</gene>
<dbReference type="EMBL" id="CP107551">
    <property type="protein sequence ID" value="UYP18556.1"/>
    <property type="molecule type" value="Genomic_DNA"/>
</dbReference>
<name>A0ACD4DEY9_9NOCA</name>
<reference evidence="1" key="1">
    <citation type="submission" date="2022-10" db="EMBL/GenBank/DDBJ databases">
        <title>Rhodococcus ferula Z13 complete genome.</title>
        <authorList>
            <person name="Long X."/>
            <person name="Zang M."/>
        </authorList>
    </citation>
    <scope>NUCLEOTIDE SEQUENCE</scope>
    <source>
        <strain evidence="1">Z13</strain>
    </source>
</reference>
<keyword evidence="2" id="KW-1185">Reference proteome</keyword>